<dbReference type="Gene3D" id="3.40.190.10">
    <property type="entry name" value="Periplasmic binding protein-like II"/>
    <property type="match status" value="1"/>
</dbReference>
<gene>
    <name evidence="7" type="ORF">Aco03nite_048860</name>
</gene>
<reference evidence="7 8" key="1">
    <citation type="submission" date="2021-01" db="EMBL/GenBank/DDBJ databases">
        <title>Whole genome shotgun sequence of Actinoplanes couchii NBRC 106145.</title>
        <authorList>
            <person name="Komaki H."/>
            <person name="Tamura T."/>
        </authorList>
    </citation>
    <scope>NUCLEOTIDE SEQUENCE [LARGE SCALE GENOMIC DNA]</scope>
    <source>
        <strain evidence="7 8">NBRC 106145</strain>
    </source>
</reference>
<evidence type="ECO:0000256" key="3">
    <source>
        <dbReference type="ARBA" id="ARBA00022448"/>
    </source>
</evidence>
<dbReference type="CDD" id="cd08492">
    <property type="entry name" value="PBP2_NikA_DppA_OppA_like_15"/>
    <property type="match status" value="1"/>
</dbReference>
<dbReference type="PANTHER" id="PTHR30290">
    <property type="entry name" value="PERIPLASMIC BINDING COMPONENT OF ABC TRANSPORTER"/>
    <property type="match status" value="1"/>
</dbReference>
<dbReference type="PROSITE" id="PS51257">
    <property type="entry name" value="PROKAR_LIPOPROTEIN"/>
    <property type="match status" value="1"/>
</dbReference>
<feature type="chain" id="PRO_5046536887" evidence="5">
    <location>
        <begin position="29"/>
        <end position="546"/>
    </location>
</feature>
<dbReference type="Gene3D" id="3.10.105.10">
    <property type="entry name" value="Dipeptide-binding Protein, Domain 3"/>
    <property type="match status" value="1"/>
</dbReference>
<comment type="subcellular location">
    <subcellularLocation>
        <location evidence="1">Cell envelope</location>
    </subcellularLocation>
</comment>
<evidence type="ECO:0000256" key="2">
    <source>
        <dbReference type="ARBA" id="ARBA00005695"/>
    </source>
</evidence>
<feature type="domain" description="Solute-binding protein family 5" evidence="6">
    <location>
        <begin position="84"/>
        <end position="444"/>
    </location>
</feature>
<dbReference type="InterPro" id="IPR000914">
    <property type="entry name" value="SBP_5_dom"/>
</dbReference>
<evidence type="ECO:0000259" key="6">
    <source>
        <dbReference type="Pfam" id="PF00496"/>
    </source>
</evidence>
<evidence type="ECO:0000313" key="7">
    <source>
        <dbReference type="EMBL" id="GID56482.1"/>
    </source>
</evidence>
<accession>A0ABQ3XD89</accession>
<keyword evidence="4 5" id="KW-0732">Signal</keyword>
<comment type="caution">
    <text evidence="7">The sequence shown here is derived from an EMBL/GenBank/DDBJ whole genome shotgun (WGS) entry which is preliminary data.</text>
</comment>
<keyword evidence="3" id="KW-0813">Transport</keyword>
<evidence type="ECO:0000256" key="1">
    <source>
        <dbReference type="ARBA" id="ARBA00004196"/>
    </source>
</evidence>
<feature type="signal peptide" evidence="5">
    <location>
        <begin position="1"/>
        <end position="28"/>
    </location>
</feature>
<organism evidence="7 8">
    <name type="scientific">Actinoplanes couchii</name>
    <dbReference type="NCBI Taxonomy" id="403638"/>
    <lineage>
        <taxon>Bacteria</taxon>
        <taxon>Bacillati</taxon>
        <taxon>Actinomycetota</taxon>
        <taxon>Actinomycetes</taxon>
        <taxon>Micromonosporales</taxon>
        <taxon>Micromonosporaceae</taxon>
        <taxon>Actinoplanes</taxon>
    </lineage>
</organism>
<sequence length="546" mass="58251">MRRIRPAVVITVLALALTSACSPASSGAAGVPDAGQPVSGGSLTWAVETEPITFNPHQYAQAKARLLVWNTFEALLTHDGQGGYVPWLATGYDVSSDGKTYTFKLRTDVTFSDGEKFDAAAVKANIDQFLVEGYNPGVLAVQLRYLDKVEVVDPATVAFHLKQPDVLLLDFLSTPQGAQISPKSLKEAKNLKAGGPELAGTGPFVLDRYTAGQEVHFVRNPRYNWAPSTAKHQGPAYLDDITYRFLKESSVRVGALTSGQVQIVEGVPATDEALITANPQLTLSRGLNSGSAYSYYLNSANAPFDDLRVRQAFREAVDVDAVLDGVYRGTATRAWSVIGPTSPFYDKSLEKTYGGDAAEANRLLDEAGWTARDAEGFRVKDGRRLTVRLVQSAPFVRDRRDVLAQAVQAAVKQSAGIDLNVALVDQGTATQALADGAYEVFDNSRADTDAGAALGLLLHSGGAINRIGVKDPALDTAIEQGQASGDQAKRTEAYRQVQKFVITDQALVLPLYAPADQLAASVKVGGAGFEPTAGVPGSAYDIWLGK</sequence>
<proteinExistence type="inferred from homology"/>
<evidence type="ECO:0000313" key="8">
    <source>
        <dbReference type="Proteomes" id="UP000612282"/>
    </source>
</evidence>
<dbReference type="InterPro" id="IPR039424">
    <property type="entry name" value="SBP_5"/>
</dbReference>
<dbReference type="PIRSF" id="PIRSF002741">
    <property type="entry name" value="MppA"/>
    <property type="match status" value="1"/>
</dbReference>
<dbReference type="EMBL" id="BOMG01000057">
    <property type="protein sequence ID" value="GID56482.1"/>
    <property type="molecule type" value="Genomic_DNA"/>
</dbReference>
<dbReference type="InterPro" id="IPR030678">
    <property type="entry name" value="Peptide/Ni-bd"/>
</dbReference>
<dbReference type="PANTHER" id="PTHR30290:SF10">
    <property type="entry name" value="PERIPLASMIC OLIGOPEPTIDE-BINDING PROTEIN-RELATED"/>
    <property type="match status" value="1"/>
</dbReference>
<dbReference type="Proteomes" id="UP000612282">
    <property type="component" value="Unassembled WGS sequence"/>
</dbReference>
<dbReference type="RefSeq" id="WP_203798159.1">
    <property type="nucleotide sequence ID" value="NZ_BAAAQE010000034.1"/>
</dbReference>
<evidence type="ECO:0000256" key="4">
    <source>
        <dbReference type="ARBA" id="ARBA00022729"/>
    </source>
</evidence>
<protein>
    <submittedName>
        <fullName evidence="7">Peptide ABC transporter</fullName>
    </submittedName>
</protein>
<dbReference type="SUPFAM" id="SSF53850">
    <property type="entry name" value="Periplasmic binding protein-like II"/>
    <property type="match status" value="1"/>
</dbReference>
<dbReference type="Pfam" id="PF00496">
    <property type="entry name" value="SBP_bac_5"/>
    <property type="match status" value="1"/>
</dbReference>
<evidence type="ECO:0000256" key="5">
    <source>
        <dbReference type="SAM" id="SignalP"/>
    </source>
</evidence>
<keyword evidence="8" id="KW-1185">Reference proteome</keyword>
<comment type="similarity">
    <text evidence="2">Belongs to the bacterial solute-binding protein 5 family.</text>
</comment>
<name>A0ABQ3XD89_9ACTN</name>